<name>A0A9P3G2L6_9APHY</name>
<gene>
    <name evidence="2" type="ORF">PsYK624_039760</name>
</gene>
<keyword evidence="3" id="KW-1185">Reference proteome</keyword>
<comment type="caution">
    <text evidence="2">The sequence shown here is derived from an EMBL/GenBank/DDBJ whole genome shotgun (WGS) entry which is preliminary data.</text>
</comment>
<evidence type="ECO:0000313" key="3">
    <source>
        <dbReference type="Proteomes" id="UP000703269"/>
    </source>
</evidence>
<feature type="compositionally biased region" description="Low complexity" evidence="1">
    <location>
        <begin position="102"/>
        <end position="112"/>
    </location>
</feature>
<protein>
    <submittedName>
        <fullName evidence="2">Uncharacterized protein</fullName>
    </submittedName>
</protein>
<feature type="compositionally biased region" description="Polar residues" evidence="1">
    <location>
        <begin position="124"/>
        <end position="142"/>
    </location>
</feature>
<organism evidence="2 3">
    <name type="scientific">Phanerochaete sordida</name>
    <dbReference type="NCBI Taxonomy" id="48140"/>
    <lineage>
        <taxon>Eukaryota</taxon>
        <taxon>Fungi</taxon>
        <taxon>Dikarya</taxon>
        <taxon>Basidiomycota</taxon>
        <taxon>Agaricomycotina</taxon>
        <taxon>Agaricomycetes</taxon>
        <taxon>Polyporales</taxon>
        <taxon>Phanerochaetaceae</taxon>
        <taxon>Phanerochaete</taxon>
    </lineage>
</organism>
<feature type="region of interest" description="Disordered" evidence="1">
    <location>
        <begin position="97"/>
        <end position="150"/>
    </location>
</feature>
<dbReference type="Proteomes" id="UP000703269">
    <property type="component" value="Unassembled WGS sequence"/>
</dbReference>
<reference evidence="2 3" key="1">
    <citation type="submission" date="2021-08" db="EMBL/GenBank/DDBJ databases">
        <title>Draft Genome Sequence of Phanerochaete sordida strain YK-624.</title>
        <authorList>
            <person name="Mori T."/>
            <person name="Dohra H."/>
            <person name="Suzuki T."/>
            <person name="Kawagishi H."/>
            <person name="Hirai H."/>
        </authorList>
    </citation>
    <scope>NUCLEOTIDE SEQUENCE [LARGE SCALE GENOMIC DNA]</scope>
    <source>
        <strain evidence="2 3">YK-624</strain>
    </source>
</reference>
<dbReference type="OrthoDB" id="3365514at2759"/>
<dbReference type="AlphaFoldDB" id="A0A9P3G2L6"/>
<accession>A0A9P3G2L6</accession>
<sequence length="396" mass="41560">MTPAAPPPPKGILVPEATALSGCLRSAVVKTGQIMQFHVDTRKLGIHRYTPYPPRTLTSSLGREVEKYSQLCDAIQSQLRRAMTVLQRDLKREQDRIKAAEAEAAARAAAAAAPPPQEDAPLISPTQESEQATISPTTQSQKMPGLPARRQSTISLSSLHRPPFPHKLDLSAAGLRMDPNDPLLQPGLSSPVTLAPKSSISKVAPDFTFGPAEDVDIDLTLGDDVVQSASDVVDAAALGSSADKPIELDLDMELFGDPHTGGDMTVGGSSMGLGGTDIAPKQEQIDLDLFGLEEPSDSAGADAELLAAAQAIPPHADPSAGPTQSGSDQAMMEAINAAAAGLGQTSVDENFDFSNFDPNFSFAAEGPVDASVADMQMQDLFDMNTNVTDPRPHPGV</sequence>
<dbReference type="EMBL" id="BPQB01000007">
    <property type="protein sequence ID" value="GJE87892.1"/>
    <property type="molecule type" value="Genomic_DNA"/>
</dbReference>
<proteinExistence type="predicted"/>
<evidence type="ECO:0000313" key="2">
    <source>
        <dbReference type="EMBL" id="GJE87892.1"/>
    </source>
</evidence>
<evidence type="ECO:0000256" key="1">
    <source>
        <dbReference type="SAM" id="MobiDB-lite"/>
    </source>
</evidence>